<dbReference type="SMART" id="SM01217">
    <property type="entry name" value="Fn3_like"/>
    <property type="match status" value="1"/>
</dbReference>
<dbReference type="Pfam" id="PF07691">
    <property type="entry name" value="PA14"/>
    <property type="match status" value="1"/>
</dbReference>
<comment type="pathway">
    <text evidence="6">Glycan metabolism; cellulose degradation.</text>
</comment>
<evidence type="ECO:0000256" key="1">
    <source>
        <dbReference type="ARBA" id="ARBA00000448"/>
    </source>
</evidence>
<dbReference type="GO" id="GO:0008422">
    <property type="term" value="F:beta-glucosidase activity"/>
    <property type="evidence" value="ECO:0007669"/>
    <property type="project" value="UniProtKB-EC"/>
</dbReference>
<dbReference type="InterPro" id="IPR019800">
    <property type="entry name" value="Glyco_hydro_3_AS"/>
</dbReference>
<keyword evidence="6" id="KW-0119">Carbohydrate metabolism</keyword>
<evidence type="ECO:0000256" key="3">
    <source>
        <dbReference type="ARBA" id="ARBA00012744"/>
    </source>
</evidence>
<dbReference type="Gene3D" id="2.60.120.260">
    <property type="entry name" value="Galactose-binding domain-like"/>
    <property type="match status" value="1"/>
</dbReference>
<dbReference type="Gene3D" id="2.60.40.10">
    <property type="entry name" value="Immunoglobulins"/>
    <property type="match status" value="1"/>
</dbReference>
<dbReference type="UniPathway" id="UPA00696"/>
<accession>A0A550BVT7</accession>
<evidence type="ECO:0000259" key="7">
    <source>
        <dbReference type="PROSITE" id="PS51820"/>
    </source>
</evidence>
<dbReference type="InterPro" id="IPR002772">
    <property type="entry name" value="Glyco_hydro_3_C"/>
</dbReference>
<dbReference type="Gene3D" id="3.20.20.300">
    <property type="entry name" value="Glycoside hydrolase, family 3, N-terminal domain"/>
    <property type="match status" value="1"/>
</dbReference>
<dbReference type="PANTHER" id="PTHR42715">
    <property type="entry name" value="BETA-GLUCOSIDASE"/>
    <property type="match status" value="1"/>
</dbReference>
<dbReference type="PROSITE" id="PS51820">
    <property type="entry name" value="PA14"/>
    <property type="match status" value="1"/>
</dbReference>
<dbReference type="PROSITE" id="PS00775">
    <property type="entry name" value="GLYCOSYL_HYDROL_F3"/>
    <property type="match status" value="1"/>
</dbReference>
<dbReference type="InterPro" id="IPR037524">
    <property type="entry name" value="PA14/GLEYA"/>
</dbReference>
<dbReference type="EC" id="3.2.1.21" evidence="3 6"/>
<dbReference type="InterPro" id="IPR013783">
    <property type="entry name" value="Ig-like_fold"/>
</dbReference>
<dbReference type="InterPro" id="IPR050288">
    <property type="entry name" value="Cellulose_deg_GH3"/>
</dbReference>
<name>A0A550BVT7_9AGAR</name>
<gene>
    <name evidence="8" type="ORF">BD626DRAFT_413514</name>
</gene>
<dbReference type="SUPFAM" id="SSF56988">
    <property type="entry name" value="Anthrax protective antigen"/>
    <property type="match status" value="1"/>
</dbReference>
<feature type="domain" description="PA14" evidence="7">
    <location>
        <begin position="407"/>
        <end position="570"/>
    </location>
</feature>
<protein>
    <recommendedName>
        <fullName evidence="3 6">beta-glucosidase</fullName>
        <ecNumber evidence="3 6">3.2.1.21</ecNumber>
    </recommendedName>
</protein>
<organism evidence="8 9">
    <name type="scientific">Schizophyllum amplum</name>
    <dbReference type="NCBI Taxonomy" id="97359"/>
    <lineage>
        <taxon>Eukaryota</taxon>
        <taxon>Fungi</taxon>
        <taxon>Dikarya</taxon>
        <taxon>Basidiomycota</taxon>
        <taxon>Agaricomycotina</taxon>
        <taxon>Agaricomycetes</taxon>
        <taxon>Agaricomycetidae</taxon>
        <taxon>Agaricales</taxon>
        <taxon>Schizophyllaceae</taxon>
        <taxon>Schizophyllum</taxon>
    </lineage>
</organism>
<dbReference type="PRINTS" id="PR00133">
    <property type="entry name" value="GLHYDRLASE3"/>
</dbReference>
<dbReference type="STRING" id="97359.A0A550BVT7"/>
<comment type="similarity">
    <text evidence="2 6">Belongs to the glycosyl hydrolase 3 family.</text>
</comment>
<dbReference type="InterPro" id="IPR001764">
    <property type="entry name" value="Glyco_hydro_3_N"/>
</dbReference>
<reference evidence="8 9" key="1">
    <citation type="journal article" date="2019" name="New Phytol.">
        <title>Comparative genomics reveals unique wood-decay strategies and fruiting body development in the Schizophyllaceae.</title>
        <authorList>
            <person name="Almasi E."/>
            <person name="Sahu N."/>
            <person name="Krizsan K."/>
            <person name="Balint B."/>
            <person name="Kovacs G.M."/>
            <person name="Kiss B."/>
            <person name="Cseklye J."/>
            <person name="Drula E."/>
            <person name="Henrissat B."/>
            <person name="Nagy I."/>
            <person name="Chovatia M."/>
            <person name="Adam C."/>
            <person name="LaButti K."/>
            <person name="Lipzen A."/>
            <person name="Riley R."/>
            <person name="Grigoriev I.V."/>
            <person name="Nagy L.G."/>
        </authorList>
    </citation>
    <scope>NUCLEOTIDE SEQUENCE [LARGE SCALE GENOMIC DNA]</scope>
    <source>
        <strain evidence="8 9">NL-1724</strain>
    </source>
</reference>
<dbReference type="Pfam" id="PF00933">
    <property type="entry name" value="Glyco_hydro_3"/>
    <property type="match status" value="1"/>
</dbReference>
<dbReference type="Pfam" id="PF01915">
    <property type="entry name" value="Glyco_hydro_3_C"/>
    <property type="match status" value="1"/>
</dbReference>
<evidence type="ECO:0000256" key="5">
    <source>
        <dbReference type="ARBA" id="ARBA00023295"/>
    </source>
</evidence>
<comment type="catalytic activity">
    <reaction evidence="1 6">
        <text>Hydrolysis of terminal, non-reducing beta-D-glucosyl residues with release of beta-D-glucose.</text>
        <dbReference type="EC" id="3.2.1.21"/>
    </reaction>
</comment>
<evidence type="ECO:0000256" key="6">
    <source>
        <dbReference type="RuleBase" id="RU361161"/>
    </source>
</evidence>
<dbReference type="EMBL" id="VDMD01000064">
    <property type="protein sequence ID" value="TRM56641.1"/>
    <property type="molecule type" value="Genomic_DNA"/>
</dbReference>
<dbReference type="InterPro" id="IPR026891">
    <property type="entry name" value="Fn3-like"/>
</dbReference>
<dbReference type="InterPro" id="IPR036962">
    <property type="entry name" value="Glyco_hydro_3_N_sf"/>
</dbReference>
<keyword evidence="5 6" id="KW-0326">Glycosidase</keyword>
<keyword evidence="4 6" id="KW-0378">Hydrolase</keyword>
<dbReference type="InterPro" id="IPR011658">
    <property type="entry name" value="PA14_dom"/>
</dbReference>
<dbReference type="OrthoDB" id="47059at2759"/>
<dbReference type="SUPFAM" id="SSF52279">
    <property type="entry name" value="Beta-D-glucan exohydrolase, C-terminal domain"/>
    <property type="match status" value="1"/>
</dbReference>
<dbReference type="GO" id="GO:0030245">
    <property type="term" value="P:cellulose catabolic process"/>
    <property type="evidence" value="ECO:0007669"/>
    <property type="project" value="UniProtKB-UniPathway"/>
</dbReference>
<evidence type="ECO:0000313" key="8">
    <source>
        <dbReference type="EMBL" id="TRM56641.1"/>
    </source>
</evidence>
<dbReference type="Gene3D" id="3.40.50.1700">
    <property type="entry name" value="Glycoside hydrolase family 3 C-terminal domain"/>
    <property type="match status" value="1"/>
</dbReference>
<evidence type="ECO:0000313" key="9">
    <source>
        <dbReference type="Proteomes" id="UP000320762"/>
    </source>
</evidence>
<dbReference type="SMART" id="SM00758">
    <property type="entry name" value="PA14"/>
    <property type="match status" value="1"/>
</dbReference>
<evidence type="ECO:0000256" key="2">
    <source>
        <dbReference type="ARBA" id="ARBA00005336"/>
    </source>
</evidence>
<dbReference type="AlphaFoldDB" id="A0A550BVT7"/>
<keyword evidence="6" id="KW-0624">Polysaccharide degradation</keyword>
<dbReference type="SUPFAM" id="SSF51445">
    <property type="entry name" value="(Trans)glycosidases"/>
    <property type="match status" value="1"/>
</dbReference>
<dbReference type="Pfam" id="PF14310">
    <property type="entry name" value="Fn3-like"/>
    <property type="match status" value="1"/>
</dbReference>
<proteinExistence type="inferred from homology"/>
<dbReference type="InterPro" id="IPR036881">
    <property type="entry name" value="Glyco_hydro_3_C_sf"/>
</dbReference>
<evidence type="ECO:0000256" key="4">
    <source>
        <dbReference type="ARBA" id="ARBA00022801"/>
    </source>
</evidence>
<sequence length="881" mass="97012">MSRSFLDASIPDLVKKLHVDEKVSLLAGPNWWNTSAVERLEIPAIRMSDGPNGVRGSSHFLSIPAQCMPCATGLAATFDPDLVREVGEFLAEEAKIKSSVVLLAPTCNIQRNPLGGRSFESFSEDPHLSGTLSAAYVNGLQSKGVSASDHQTFVANDQEIERTAAESVMSDRALREIYLYPFMMAQIHAKPWAYMTSYGRIKGVHCSESRELLQGILRDEWGFDGIIMSDWYGTYGTDQPLNAGLELEMPGPPRWRTLTLMLHTMSCQKLLFTTLDERVTNMLAFIQRQARRNPEIVYGDGKEGTRNTPEMHAFGRRVASESVVLLKNAGGVLPLAGKVKKVALIGPSVHSRVISGGGSAALSPSYVVTPFEGIKAALGDDVNLSFHTGCYAHKYLPTLEDKLTTVDGKPGWSATFYKHDENGNPTEAVVTYVLKDTRLKLNDFSPPGMTPTWTIKVEGNLTVPRSGPFELGLTVAGRAKLWVDGKLTIDNWTHQTPGDFFYGQGTIEEKAVLDLEGGKPVRINVEYTTIPPPDTDSNDERRNAQPALMRGVRLGGCEKIDPDKAVEDAVALAKESDVVIFVGGLTPEWESEGFDRPTLSLPGRQDEVIARLAEANPQTVVCLQVGSAVAMPWVDSVAGILQTWYLGNEVGNAIGDVIAGKVNPAGKLPITLPVKKQDIPAYPHLGSERGKIYYREDVFVGYKHYQAHGVKPMFPFGFGLSYTTFSLSNLDVMMSDGPVAQLSAKVKNEGWTTGSQVVQVYISYPELGIAMPEMQLRGFAKAKEIKPGEVKSVEIKMDKYAMAFWDEREDAWMVMPGKYGVHVGFSSDELLLETEVEVTEKLKWRGLYERTAYMMKRNVFSRPSWMANRSEGADSLQSAFR</sequence>
<comment type="caution">
    <text evidence="8">The sequence shown here is derived from an EMBL/GenBank/DDBJ whole genome shotgun (WGS) entry which is preliminary data.</text>
</comment>
<dbReference type="PANTHER" id="PTHR42715:SF27">
    <property type="entry name" value="BETA-GLUCOSIDASE-RELATED"/>
    <property type="match status" value="1"/>
</dbReference>
<dbReference type="InterPro" id="IPR017853">
    <property type="entry name" value="GH"/>
</dbReference>
<keyword evidence="9" id="KW-1185">Reference proteome</keyword>
<dbReference type="Proteomes" id="UP000320762">
    <property type="component" value="Unassembled WGS sequence"/>
</dbReference>